<evidence type="ECO:0000313" key="3">
    <source>
        <dbReference type="Proteomes" id="UP000221165"/>
    </source>
</evidence>
<dbReference type="EMBL" id="MIGC01000501">
    <property type="protein sequence ID" value="PHJ24866.1"/>
    <property type="molecule type" value="Genomic_DNA"/>
</dbReference>
<feature type="region of interest" description="Disordered" evidence="1">
    <location>
        <begin position="559"/>
        <end position="703"/>
    </location>
</feature>
<dbReference type="RefSeq" id="XP_067926538.1">
    <property type="nucleotide sequence ID" value="XM_068061477.1"/>
</dbReference>
<dbReference type="VEuPathDB" id="ToxoDB:CSUI_001271"/>
<feature type="compositionally biased region" description="Basic and acidic residues" evidence="1">
    <location>
        <begin position="645"/>
        <end position="658"/>
    </location>
</feature>
<feature type="region of interest" description="Disordered" evidence="1">
    <location>
        <begin position="1"/>
        <end position="96"/>
    </location>
</feature>
<feature type="region of interest" description="Disordered" evidence="1">
    <location>
        <begin position="325"/>
        <end position="344"/>
    </location>
</feature>
<dbReference type="Gene3D" id="1.10.20.10">
    <property type="entry name" value="Histone, subunit A"/>
    <property type="match status" value="1"/>
</dbReference>
<feature type="compositionally biased region" description="Low complexity" evidence="1">
    <location>
        <begin position="456"/>
        <end position="465"/>
    </location>
</feature>
<feature type="region of interest" description="Disordered" evidence="1">
    <location>
        <begin position="172"/>
        <end position="204"/>
    </location>
</feature>
<feature type="compositionally biased region" description="Polar residues" evidence="1">
    <location>
        <begin position="36"/>
        <end position="60"/>
    </location>
</feature>
<comment type="caution">
    <text evidence="2">The sequence shown here is derived from an EMBL/GenBank/DDBJ whole genome shotgun (WGS) entry which is preliminary data.</text>
</comment>
<reference evidence="2 3" key="1">
    <citation type="journal article" date="2017" name="Int. J. Parasitol.">
        <title>The genome of the protozoan parasite Cystoisospora suis and a reverse vaccinology approach to identify vaccine candidates.</title>
        <authorList>
            <person name="Palmieri N."/>
            <person name="Shrestha A."/>
            <person name="Ruttkowski B."/>
            <person name="Beck T."/>
            <person name="Vogl C."/>
            <person name="Tomley F."/>
            <person name="Blake D.P."/>
            <person name="Joachim A."/>
        </authorList>
    </citation>
    <scope>NUCLEOTIDE SEQUENCE [LARGE SCALE GENOMIC DNA]</scope>
    <source>
        <strain evidence="2 3">Wien I</strain>
    </source>
</reference>
<keyword evidence="2" id="KW-0648">Protein biosynthesis</keyword>
<keyword evidence="2" id="KW-0396">Initiation factor</keyword>
<evidence type="ECO:0000313" key="2">
    <source>
        <dbReference type="EMBL" id="PHJ24866.1"/>
    </source>
</evidence>
<protein>
    <submittedName>
        <fullName evidence="2">Transcription initiation factor tfiid complex subunit taf8</fullName>
    </submittedName>
</protein>
<accession>A0A2C6LDK8</accession>
<dbReference type="OrthoDB" id="332667at2759"/>
<dbReference type="GeneID" id="94424688"/>
<dbReference type="GO" id="GO:0003743">
    <property type="term" value="F:translation initiation factor activity"/>
    <property type="evidence" value="ECO:0007669"/>
    <property type="project" value="UniProtKB-KW"/>
</dbReference>
<gene>
    <name evidence="2" type="ORF">CSUI_001271</name>
</gene>
<name>A0A2C6LDK8_9APIC</name>
<feature type="compositionally biased region" description="Gly residues" evidence="1">
    <location>
        <begin position="466"/>
        <end position="492"/>
    </location>
</feature>
<evidence type="ECO:0000256" key="1">
    <source>
        <dbReference type="SAM" id="MobiDB-lite"/>
    </source>
</evidence>
<dbReference type="GO" id="GO:0046982">
    <property type="term" value="F:protein heterodimerization activity"/>
    <property type="evidence" value="ECO:0007669"/>
    <property type="project" value="InterPro"/>
</dbReference>
<feature type="region of interest" description="Disordered" evidence="1">
    <location>
        <begin position="403"/>
        <end position="423"/>
    </location>
</feature>
<organism evidence="2 3">
    <name type="scientific">Cystoisospora suis</name>
    <dbReference type="NCBI Taxonomy" id="483139"/>
    <lineage>
        <taxon>Eukaryota</taxon>
        <taxon>Sar</taxon>
        <taxon>Alveolata</taxon>
        <taxon>Apicomplexa</taxon>
        <taxon>Conoidasida</taxon>
        <taxon>Coccidia</taxon>
        <taxon>Eucoccidiorida</taxon>
        <taxon>Eimeriorina</taxon>
        <taxon>Sarcocystidae</taxon>
        <taxon>Cystoisospora</taxon>
    </lineage>
</organism>
<feature type="compositionally biased region" description="Gly residues" evidence="1">
    <location>
        <begin position="446"/>
        <end position="455"/>
    </location>
</feature>
<dbReference type="CDD" id="cd00076">
    <property type="entry name" value="HFD_SF"/>
    <property type="match status" value="1"/>
</dbReference>
<sequence length="703" mass="72010">MSSPQSAAQGPSHPAGLPGSGYPAVNQPSGPLPSDLITQSHNRAGFPQDSSVPFPSNNVGDSPFVSNHPPAPPADAHPSFSSSSPPPLPFATGAPTSFVRSADGGCGSAVPSLRNSACSLTFNPPPPRPAPAYIVGGPLPGLPQPSPAASGAGVGTPVSPAVVPPPHFLHADEGPEAGPAASSATPITTRMRSRGTPLESSRVASPFPGASGRLSVVVPTACGSRGRYMHCLAQRSAAWMMFNKGVQSVEPQCVEYISSWIAMQIGAIGRQAKIYANIRGTNAANYFDIKQALFDVCPFSYAALFRTTGIEPVAGTQPKEVLLGGRKRRGTSHTPGASPPEDEDAVIMTDDSWLYRGFLGDDEDMLTLEEAGAASLGSSVGGAPPIGGFLDSHHEGAHASALIGDDASRVKGTNPSRGGGSSFLGAASATSDFWVGLPHASTGSSGVPGGGGSGTGITSHGDTAAGAGGGCPGEVPGGGVGGPEGVGSGSGFGTTAAGKGNTRIGGWGPPLHVPPWLPQFPPAHLWRCTPTPSLPAADALSLDFKRQCAKMELQLNLPQLQLPQIPPHQDEGESDGDEGKVDDEQDDDEKRKKAKRIRFDEGSSGDLLWGSPPAGISRGREAHEEQVTGTGARGDLSGRAGEANPEEKERESKGDRGHSGSANAEAEKKKLREELEGSETRSIAVGEGHDKGLPGKRNLFVEW</sequence>
<dbReference type="CDD" id="cd08049">
    <property type="entry name" value="TAF8"/>
    <property type="match status" value="1"/>
</dbReference>
<dbReference type="AlphaFoldDB" id="A0A2C6LDK8"/>
<feature type="compositionally biased region" description="Basic and acidic residues" evidence="1">
    <location>
        <begin position="665"/>
        <end position="679"/>
    </location>
</feature>
<feature type="region of interest" description="Disordered" evidence="1">
    <location>
        <begin position="442"/>
        <end position="506"/>
    </location>
</feature>
<feature type="compositionally biased region" description="Acidic residues" evidence="1">
    <location>
        <begin position="572"/>
        <end position="587"/>
    </location>
</feature>
<dbReference type="InterPro" id="IPR019473">
    <property type="entry name" value="TFIID_su8_C"/>
</dbReference>
<dbReference type="InterPro" id="IPR009072">
    <property type="entry name" value="Histone-fold"/>
</dbReference>
<proteinExistence type="predicted"/>
<keyword evidence="3" id="KW-1185">Reference proteome</keyword>
<dbReference type="Proteomes" id="UP000221165">
    <property type="component" value="Unassembled WGS sequence"/>
</dbReference>